<feature type="compositionally biased region" description="Low complexity" evidence="1">
    <location>
        <begin position="239"/>
        <end position="253"/>
    </location>
</feature>
<keyword evidence="3" id="KW-0449">Lipoprotein</keyword>
<feature type="compositionally biased region" description="Polar residues" evidence="1">
    <location>
        <begin position="132"/>
        <end position="141"/>
    </location>
</feature>
<keyword evidence="2" id="KW-0812">Transmembrane</keyword>
<feature type="region of interest" description="Disordered" evidence="1">
    <location>
        <begin position="206"/>
        <end position="253"/>
    </location>
</feature>
<dbReference type="KEGG" id="ans:ArsFIN_05550"/>
<accession>D2U2C1</accession>
<evidence type="ECO:0000256" key="1">
    <source>
        <dbReference type="SAM" id="MobiDB-lite"/>
    </source>
</evidence>
<sequence length="253" mass="26658">MMKIKRTKNINQDAFRKNWRAYRLAPVALAISTVFMLSACEQSDESVSLYTNAEDCAQKNPAQSEQCSLAYKNALQEAAKTAPKYATREDCVAEFGEEKCTQASNQTATQTTTQNQTASQTPTATQTPTQAGLTENQASGQSSSFWMPLMAGYMMGRLMGGGATAPAPAAQPLFSSSNPASPANGKFVDASGKNYGPAVAGGRTMTVPPSALAPKPATTTTITRGGFGESVAKQQAHMQRQSATSSSQRSMGG</sequence>
<proteinExistence type="predicted"/>
<organism evidence="3">
    <name type="scientific">Arsenophonus nasoniae</name>
    <name type="common">son-killer infecting Nasonia vitripennis</name>
    <dbReference type="NCBI Taxonomy" id="638"/>
    <lineage>
        <taxon>Bacteria</taxon>
        <taxon>Pseudomonadati</taxon>
        <taxon>Pseudomonadota</taxon>
        <taxon>Gammaproteobacteria</taxon>
        <taxon>Enterobacterales</taxon>
        <taxon>Morganellaceae</taxon>
        <taxon>Arsenophonus</taxon>
    </lineage>
</organism>
<dbReference type="InterPro" id="IPR009576">
    <property type="entry name" value="Biofilm_formation_YgiB"/>
</dbReference>
<evidence type="ECO:0000313" key="5">
    <source>
        <dbReference type="Proteomes" id="UP000295134"/>
    </source>
</evidence>
<feature type="region of interest" description="Disordered" evidence="1">
    <location>
        <begin position="100"/>
        <end position="141"/>
    </location>
</feature>
<gene>
    <name evidence="3" type="ORF">ARN_27380</name>
    <name evidence="4" type="ORF">ArsFIN_05550</name>
</gene>
<protein>
    <submittedName>
        <fullName evidence="3">Lipoprotein</fullName>
    </submittedName>
</protein>
<keyword evidence="2" id="KW-1133">Transmembrane helix</keyword>
<reference evidence="3" key="1">
    <citation type="journal article" date="2010" name="Insect Mol. Biol.">
        <title>The draft genome sequence of Arsenophonus nasoniae, son-killer bacterium of Nasonia vitripennis, reveals genes associated with virulence and symbiosis.</title>
        <authorList>
            <person name="Wilkes T."/>
            <person name="Darby A.C."/>
            <person name="Choi J."/>
            <person name="Colborne J.K."/>
            <person name="Werren J.H."/>
            <person name="Hurst G.D.D."/>
        </authorList>
    </citation>
    <scope>NUCLEOTIDE SEQUENCE</scope>
</reference>
<evidence type="ECO:0000313" key="4">
    <source>
        <dbReference type="EMBL" id="QBY42022.1"/>
    </source>
</evidence>
<feature type="compositionally biased region" description="Low complexity" evidence="1">
    <location>
        <begin position="101"/>
        <end position="131"/>
    </location>
</feature>
<evidence type="ECO:0000313" key="3">
    <source>
        <dbReference type="EMBL" id="CBA75144.1"/>
    </source>
</evidence>
<reference evidence="4 5" key="2">
    <citation type="submission" date="2019-03" db="EMBL/GenBank/DDBJ databases">
        <title>Long-read sequencing reveals hyperdense prophage content in a complex bacterial symbiont genome.</title>
        <authorList>
            <person name="Frost C.L."/>
            <person name="Siozios S."/>
            <person name="Nadal-Jimenez P."/>
            <person name="Brockhurst M.A."/>
            <person name="King K.C."/>
            <person name="Darby A.C."/>
            <person name="Hurst G.D.D."/>
        </authorList>
    </citation>
    <scope>NUCLEOTIDE SEQUENCE [LARGE SCALE GENOMIC DNA]</scope>
    <source>
        <strain evidence="4 5">FIN</strain>
    </source>
</reference>
<keyword evidence="2" id="KW-0472">Membrane</keyword>
<dbReference type="Proteomes" id="UP000295134">
    <property type="component" value="Chromosome"/>
</dbReference>
<feature type="transmembrane region" description="Helical" evidence="2">
    <location>
        <begin position="21"/>
        <end position="39"/>
    </location>
</feature>
<dbReference type="Pfam" id="PF06693">
    <property type="entry name" value="DUF1190"/>
    <property type="match status" value="1"/>
</dbReference>
<dbReference type="AlphaFoldDB" id="D2U2C1"/>
<evidence type="ECO:0000256" key="2">
    <source>
        <dbReference type="SAM" id="Phobius"/>
    </source>
</evidence>
<name>D2U2C1_9GAMM</name>
<dbReference type="EMBL" id="FN545250">
    <property type="protein sequence ID" value="CBA75144.1"/>
    <property type="molecule type" value="Genomic_DNA"/>
</dbReference>
<dbReference type="EMBL" id="CP038613">
    <property type="protein sequence ID" value="QBY42022.1"/>
    <property type="molecule type" value="Genomic_DNA"/>
</dbReference>